<dbReference type="Pfam" id="PF07690">
    <property type="entry name" value="MFS_1"/>
    <property type="match status" value="1"/>
</dbReference>
<dbReference type="PROSITE" id="PS50850">
    <property type="entry name" value="MFS"/>
    <property type="match status" value="1"/>
</dbReference>
<dbReference type="Gene3D" id="1.20.1250.20">
    <property type="entry name" value="MFS general substrate transporter like domains"/>
    <property type="match status" value="1"/>
</dbReference>
<evidence type="ECO:0000256" key="7">
    <source>
        <dbReference type="SAM" id="MobiDB-lite"/>
    </source>
</evidence>
<feature type="compositionally biased region" description="Low complexity" evidence="7">
    <location>
        <begin position="405"/>
        <end position="415"/>
    </location>
</feature>
<dbReference type="PROSITE" id="PS00216">
    <property type="entry name" value="SUGAR_TRANSPORT_1"/>
    <property type="match status" value="1"/>
</dbReference>
<feature type="transmembrane region" description="Helical" evidence="8">
    <location>
        <begin position="379"/>
        <end position="399"/>
    </location>
</feature>
<evidence type="ECO:0000256" key="6">
    <source>
        <dbReference type="ARBA" id="ARBA00023136"/>
    </source>
</evidence>
<evidence type="ECO:0000256" key="1">
    <source>
        <dbReference type="ARBA" id="ARBA00004651"/>
    </source>
</evidence>
<name>A0ABS3W673_9BACL</name>
<keyword evidence="3" id="KW-1003">Cell membrane</keyword>
<evidence type="ECO:0000259" key="9">
    <source>
        <dbReference type="PROSITE" id="PS50850"/>
    </source>
</evidence>
<reference evidence="10 11" key="1">
    <citation type="submission" date="2021-03" db="EMBL/GenBank/DDBJ databases">
        <title>Paenibacillus artemisicola MWE-103 whole genome sequence.</title>
        <authorList>
            <person name="Ham Y.J."/>
        </authorList>
    </citation>
    <scope>NUCLEOTIDE SEQUENCE [LARGE SCALE GENOMIC DNA]</scope>
    <source>
        <strain evidence="10 11">MWE-103</strain>
    </source>
</reference>
<keyword evidence="2" id="KW-0813">Transport</keyword>
<dbReference type="Proteomes" id="UP000670947">
    <property type="component" value="Unassembled WGS sequence"/>
</dbReference>
<dbReference type="PANTHER" id="PTHR43124:SF3">
    <property type="entry name" value="CHLORAMPHENICOL EFFLUX PUMP RV0191"/>
    <property type="match status" value="1"/>
</dbReference>
<feature type="transmembrane region" description="Helical" evidence="8">
    <location>
        <begin position="9"/>
        <end position="33"/>
    </location>
</feature>
<keyword evidence="5 8" id="KW-1133">Transmembrane helix</keyword>
<feature type="transmembrane region" description="Helical" evidence="8">
    <location>
        <begin position="290"/>
        <end position="309"/>
    </location>
</feature>
<dbReference type="InterPro" id="IPR020846">
    <property type="entry name" value="MFS_dom"/>
</dbReference>
<keyword evidence="6 8" id="KW-0472">Membrane</keyword>
<feature type="transmembrane region" description="Helical" evidence="8">
    <location>
        <begin position="222"/>
        <end position="241"/>
    </location>
</feature>
<evidence type="ECO:0000256" key="4">
    <source>
        <dbReference type="ARBA" id="ARBA00022692"/>
    </source>
</evidence>
<feature type="transmembrane region" description="Helical" evidence="8">
    <location>
        <begin position="102"/>
        <end position="128"/>
    </location>
</feature>
<dbReference type="PROSITE" id="PS00217">
    <property type="entry name" value="SUGAR_TRANSPORT_2"/>
    <property type="match status" value="1"/>
</dbReference>
<feature type="transmembrane region" description="Helical" evidence="8">
    <location>
        <begin position="351"/>
        <end position="373"/>
    </location>
</feature>
<gene>
    <name evidence="10" type="ORF">I8J29_05700</name>
</gene>
<dbReference type="PANTHER" id="PTHR43124">
    <property type="entry name" value="PURINE EFFLUX PUMP PBUE"/>
    <property type="match status" value="1"/>
</dbReference>
<comment type="caution">
    <text evidence="10">The sequence shown here is derived from an EMBL/GenBank/DDBJ whole genome shotgun (WGS) entry which is preliminary data.</text>
</comment>
<dbReference type="InterPro" id="IPR005829">
    <property type="entry name" value="Sugar_transporter_CS"/>
</dbReference>
<accession>A0ABS3W673</accession>
<feature type="transmembrane region" description="Helical" evidence="8">
    <location>
        <begin position="74"/>
        <end position="96"/>
    </location>
</feature>
<dbReference type="InterPro" id="IPR036259">
    <property type="entry name" value="MFS_trans_sf"/>
</dbReference>
<feature type="compositionally biased region" description="Basic residues" evidence="7">
    <location>
        <begin position="416"/>
        <end position="429"/>
    </location>
</feature>
<keyword evidence="11" id="KW-1185">Reference proteome</keyword>
<feature type="transmembrane region" description="Helical" evidence="8">
    <location>
        <begin position="45"/>
        <end position="65"/>
    </location>
</feature>
<dbReference type="InterPro" id="IPR011701">
    <property type="entry name" value="MFS"/>
</dbReference>
<evidence type="ECO:0000256" key="8">
    <source>
        <dbReference type="SAM" id="Phobius"/>
    </source>
</evidence>
<evidence type="ECO:0000256" key="3">
    <source>
        <dbReference type="ARBA" id="ARBA00022475"/>
    </source>
</evidence>
<proteinExistence type="predicted"/>
<evidence type="ECO:0000313" key="11">
    <source>
        <dbReference type="Proteomes" id="UP000670947"/>
    </source>
</evidence>
<feature type="domain" description="Major facilitator superfamily (MFS) profile" evidence="9">
    <location>
        <begin position="8"/>
        <end position="403"/>
    </location>
</feature>
<feature type="transmembrane region" description="Helical" evidence="8">
    <location>
        <begin position="261"/>
        <end position="278"/>
    </location>
</feature>
<sequence>MKEKKKLDLAALSTIPLIMTLANSMLIPVLPLIQRELKISGLQTSLIITVYAAVSIFCIPVAGYLSDVFGRKRIILIGLCIVAAGGLVSGLAAWLMQAQWGYSLILLGRLVQGVGAAGAFPIVLPLVGDMFQSKEEVSSGLGMIETSNTFGKVLSPVLGSALAAVVWFLPLAVIPAISVISILAVAFLVKTPAPRDSDAAADRGFGKFVHTTASLLAEKGHWLYAIFAIGCLSMFIMFGFLYDLSTVLEDHHRISGIRKGLLLAIPLSAICLLSYLTGKIVGENKRRMKLFSVVGLIVLMAAMLSCGIADSRSMWFLIALMCVSGAGIGLVLPSLDALITEGIEKEQRGTITSLYSSARFIGVALGPLIASVMMNREAWLFYLFAGSALICSVLALFAIKPSPPSSTTKSPSSGKARARARHNRHKRSG</sequence>
<keyword evidence="4 8" id="KW-0812">Transmembrane</keyword>
<feature type="region of interest" description="Disordered" evidence="7">
    <location>
        <begin position="402"/>
        <end position="429"/>
    </location>
</feature>
<dbReference type="SUPFAM" id="SSF103473">
    <property type="entry name" value="MFS general substrate transporter"/>
    <property type="match status" value="1"/>
</dbReference>
<feature type="transmembrane region" description="Helical" evidence="8">
    <location>
        <begin position="173"/>
        <end position="189"/>
    </location>
</feature>
<feature type="transmembrane region" description="Helical" evidence="8">
    <location>
        <begin position="315"/>
        <end position="339"/>
    </location>
</feature>
<evidence type="ECO:0000256" key="5">
    <source>
        <dbReference type="ARBA" id="ARBA00022989"/>
    </source>
</evidence>
<dbReference type="CDD" id="cd17474">
    <property type="entry name" value="MFS_YfmO_like"/>
    <property type="match status" value="1"/>
</dbReference>
<dbReference type="InterPro" id="IPR050189">
    <property type="entry name" value="MFS_Efflux_Transporters"/>
</dbReference>
<dbReference type="EMBL" id="JAGGDJ010000002">
    <property type="protein sequence ID" value="MBO7743681.1"/>
    <property type="molecule type" value="Genomic_DNA"/>
</dbReference>
<evidence type="ECO:0000313" key="10">
    <source>
        <dbReference type="EMBL" id="MBO7743681.1"/>
    </source>
</evidence>
<dbReference type="RefSeq" id="WP_208846684.1">
    <property type="nucleotide sequence ID" value="NZ_JAGGDJ010000002.1"/>
</dbReference>
<protein>
    <submittedName>
        <fullName evidence="10">MFS transporter</fullName>
    </submittedName>
</protein>
<evidence type="ECO:0000256" key="2">
    <source>
        <dbReference type="ARBA" id="ARBA00022448"/>
    </source>
</evidence>
<comment type="subcellular location">
    <subcellularLocation>
        <location evidence="1">Cell membrane</location>
        <topology evidence="1">Multi-pass membrane protein</topology>
    </subcellularLocation>
</comment>
<organism evidence="10 11">
    <name type="scientific">Paenibacillus artemisiicola</name>
    <dbReference type="NCBI Taxonomy" id="1172618"/>
    <lineage>
        <taxon>Bacteria</taxon>
        <taxon>Bacillati</taxon>
        <taxon>Bacillota</taxon>
        <taxon>Bacilli</taxon>
        <taxon>Bacillales</taxon>
        <taxon>Paenibacillaceae</taxon>
        <taxon>Paenibacillus</taxon>
    </lineage>
</organism>